<feature type="active site" description="Proton donor" evidence="1">
    <location>
        <position position="52"/>
    </location>
</feature>
<dbReference type="PIRSF" id="PIRSF000097">
    <property type="entry name" value="AKR"/>
    <property type="match status" value="1"/>
</dbReference>
<evidence type="ECO:0000256" key="3">
    <source>
        <dbReference type="PIRSR" id="PIRSR000097-3"/>
    </source>
</evidence>
<dbReference type="PANTHER" id="PTHR43638">
    <property type="entry name" value="OXIDOREDUCTASE, ALDO/KETO REDUCTASE FAMILY PROTEIN"/>
    <property type="match status" value="1"/>
</dbReference>
<dbReference type="InterPro" id="IPR023210">
    <property type="entry name" value="NADP_OxRdtase_dom"/>
</dbReference>
<dbReference type="CDD" id="cd19138">
    <property type="entry name" value="AKR_YeaE"/>
    <property type="match status" value="1"/>
</dbReference>
<name>A0A091C4K9_9ENTE</name>
<dbReference type="EMBL" id="JPVU01000082">
    <property type="protein sequence ID" value="KFN92771.1"/>
    <property type="molecule type" value="Genomic_DNA"/>
</dbReference>
<feature type="binding site" evidence="2">
    <location>
        <position position="111"/>
    </location>
    <ligand>
        <name>substrate</name>
    </ligand>
</feature>
<dbReference type="Proteomes" id="UP000029380">
    <property type="component" value="Unassembled WGS sequence"/>
</dbReference>
<proteinExistence type="predicted"/>
<dbReference type="PANTHER" id="PTHR43638:SF3">
    <property type="entry name" value="ALDEHYDE REDUCTASE"/>
    <property type="match status" value="1"/>
</dbReference>
<dbReference type="SUPFAM" id="SSF51430">
    <property type="entry name" value="NAD(P)-linked oxidoreductase"/>
    <property type="match status" value="1"/>
</dbReference>
<comment type="caution">
    <text evidence="5">The sequence shown here is derived from an EMBL/GenBank/DDBJ whole genome shotgun (WGS) entry which is preliminary data.</text>
</comment>
<dbReference type="GO" id="GO:0016491">
    <property type="term" value="F:oxidoreductase activity"/>
    <property type="evidence" value="ECO:0007669"/>
    <property type="project" value="InterPro"/>
</dbReference>
<dbReference type="OrthoDB" id="9773828at2"/>
<dbReference type="InterPro" id="IPR020471">
    <property type="entry name" value="AKR"/>
</dbReference>
<feature type="domain" description="NADP-dependent oxidoreductase" evidence="4">
    <location>
        <begin position="13"/>
        <end position="268"/>
    </location>
</feature>
<dbReference type="InterPro" id="IPR036812">
    <property type="entry name" value="NAD(P)_OxRdtase_dom_sf"/>
</dbReference>
<dbReference type="PRINTS" id="PR00069">
    <property type="entry name" value="ALDKETRDTASE"/>
</dbReference>
<gene>
    <name evidence="5" type="ORF">TMUPMC115_0746</name>
</gene>
<dbReference type="Gene3D" id="3.20.20.100">
    <property type="entry name" value="NADP-dependent oxidoreductase domain"/>
    <property type="match status" value="1"/>
</dbReference>
<evidence type="ECO:0000259" key="4">
    <source>
        <dbReference type="Pfam" id="PF00248"/>
    </source>
</evidence>
<feature type="site" description="Lowers pKa of active site Tyr" evidence="3">
    <location>
        <position position="78"/>
    </location>
</feature>
<dbReference type="PATRIC" id="fig|1302649.3.peg.750"/>
<dbReference type="AlphaFoldDB" id="A0A091C4K9"/>
<protein>
    <submittedName>
        <fullName evidence="5">Aldo-keto reductase</fullName>
    </submittedName>
</protein>
<dbReference type="RefSeq" id="WP_028789659.1">
    <property type="nucleotide sequence ID" value="NZ_JPVU01000082.1"/>
</dbReference>
<evidence type="ECO:0000313" key="5">
    <source>
        <dbReference type="EMBL" id="KFN92771.1"/>
    </source>
</evidence>
<evidence type="ECO:0000256" key="1">
    <source>
        <dbReference type="PIRSR" id="PIRSR000097-1"/>
    </source>
</evidence>
<dbReference type="Pfam" id="PF00248">
    <property type="entry name" value="Aldo_ket_red"/>
    <property type="match status" value="1"/>
</dbReference>
<sequence length="282" mass="31967">MSTLKINQKELFPIGLGTWHMGEDQEKREQELQALRTGIEHGAVVLDTAEMYGNGDSERLVGEAIQSFNREDLFLISKVYPWNASKKQLPISLDNSLKRLETDYLDLYLLHWTGNIPIEETIEALEEAKEAGKIKAWGVSNFDVKDLKEMYDKENSQNCQVNQVLYNLGERGIEFDLLPFMQEKQLPLIAYAPIAQGDRLGGDLTKNAKLQEIAKNHQSTIFQILLAWSIRHGQTLAIPQSGKAEHVIENIKAAEIELTDEEIEKLDKEFPPPTSKQPLAII</sequence>
<evidence type="ECO:0000313" key="6">
    <source>
        <dbReference type="Proteomes" id="UP000029380"/>
    </source>
</evidence>
<reference evidence="5 6" key="1">
    <citation type="submission" date="2014-08" db="EMBL/GenBank/DDBJ databases">
        <title>Genome sequence of Tetragenococcus muriaticus.</title>
        <authorList>
            <person name="Chuea-nongthon C."/>
            <person name="Rodtong S."/>
            <person name="Yongsawatdigul J."/>
            <person name="Steele J.L."/>
            <person name="Liu X.-y."/>
            <person name="Speers J."/>
            <person name="Glasner J.D."/>
            <person name="Neeno-Eckwall E.C."/>
        </authorList>
    </citation>
    <scope>NUCLEOTIDE SEQUENCE [LARGE SCALE GENOMIC DNA]</scope>
    <source>
        <strain evidence="5 6">PMC-11-5</strain>
    </source>
</reference>
<organism evidence="5 6">
    <name type="scientific">Tetragenococcus muriaticus PMC-11-5</name>
    <dbReference type="NCBI Taxonomy" id="1302649"/>
    <lineage>
        <taxon>Bacteria</taxon>
        <taxon>Bacillati</taxon>
        <taxon>Bacillota</taxon>
        <taxon>Bacilli</taxon>
        <taxon>Lactobacillales</taxon>
        <taxon>Enterococcaceae</taxon>
        <taxon>Tetragenococcus</taxon>
    </lineage>
</organism>
<evidence type="ECO:0000256" key="2">
    <source>
        <dbReference type="PIRSR" id="PIRSR000097-2"/>
    </source>
</evidence>
<accession>A0A091C4K9</accession>